<dbReference type="EMBL" id="JASBWV010000003">
    <property type="protein sequence ID" value="KAJ9127015.1"/>
    <property type="molecule type" value="Genomic_DNA"/>
</dbReference>
<comment type="caution">
    <text evidence="1">The sequence shown here is derived from an EMBL/GenBank/DDBJ whole genome shotgun (WGS) entry which is preliminary data.</text>
</comment>
<protein>
    <submittedName>
        <fullName evidence="1">Uncharacterized protein</fullName>
    </submittedName>
</protein>
<name>A0ACC2XSK7_9TREE</name>
<evidence type="ECO:0000313" key="2">
    <source>
        <dbReference type="Proteomes" id="UP001234202"/>
    </source>
</evidence>
<sequence length="304" mass="32390">MASSSTFIKRKDGRSATDMRPVEIQIGSLPNADGSGAFSFGTEAAIASFAGPLEPPGARMEVFTEAVLTITHRPLEGSAATPSRALAAGLHTIYHSLLDLRSHPRTRTTLTVQSLNSSQSPSQPLYVSSRAVAINAATLSILNAGSIGIKGVPVAIGVAVVSKNGKGKQRSYYDDVPEDAQMYEEPEDDKEVTLILDPTRSEEQNAKARFCFGWAFGAGLSSDTPASDSMDQAEGRGRESEHDTEAECVYVESDGVFDAVTVGRSLSPIHQHHPSCVNPAFTDDTLLACSSKKHIMRRGSLVKP</sequence>
<dbReference type="Proteomes" id="UP001234202">
    <property type="component" value="Unassembled WGS sequence"/>
</dbReference>
<accession>A0ACC2XSK7</accession>
<reference evidence="1" key="1">
    <citation type="submission" date="2023-04" db="EMBL/GenBank/DDBJ databases">
        <title>Draft Genome sequencing of Naganishia species isolated from polar environments using Oxford Nanopore Technology.</title>
        <authorList>
            <person name="Leo P."/>
            <person name="Venkateswaran K."/>
        </authorList>
    </citation>
    <scope>NUCLEOTIDE SEQUENCE</scope>
    <source>
        <strain evidence="1">DBVPG 5303</strain>
    </source>
</reference>
<evidence type="ECO:0000313" key="1">
    <source>
        <dbReference type="EMBL" id="KAJ9127015.1"/>
    </source>
</evidence>
<proteinExistence type="predicted"/>
<gene>
    <name evidence="1" type="ORF">QFC24_001246</name>
</gene>
<organism evidence="1 2">
    <name type="scientific">Naganishia onofrii</name>
    <dbReference type="NCBI Taxonomy" id="1851511"/>
    <lineage>
        <taxon>Eukaryota</taxon>
        <taxon>Fungi</taxon>
        <taxon>Dikarya</taxon>
        <taxon>Basidiomycota</taxon>
        <taxon>Agaricomycotina</taxon>
        <taxon>Tremellomycetes</taxon>
        <taxon>Filobasidiales</taxon>
        <taxon>Filobasidiaceae</taxon>
        <taxon>Naganishia</taxon>
    </lineage>
</organism>
<keyword evidence="2" id="KW-1185">Reference proteome</keyword>